<keyword evidence="7" id="KW-0503">Monooxygenase</keyword>
<reference evidence="9" key="1">
    <citation type="journal article" date="2020" name="BMC Genomics">
        <title>Correction to: Identification and distribution of gene clusters required for synthesis of sphingolipid metabolism inhibitors in diverse species of the filamentous fungus Fusarium.</title>
        <authorList>
            <person name="Kim H.S."/>
            <person name="Lohmar J.M."/>
            <person name="Busman M."/>
            <person name="Brown D.W."/>
            <person name="Naumann T.A."/>
            <person name="Divon H.H."/>
            <person name="Lysoe E."/>
            <person name="Uhlig S."/>
            <person name="Proctor R.H."/>
        </authorList>
    </citation>
    <scope>NUCLEOTIDE SEQUENCE</scope>
    <source>
        <strain evidence="9">NRRL 22465</strain>
    </source>
</reference>
<dbReference type="SUPFAM" id="SSF48264">
    <property type="entry name" value="Cytochrome P450"/>
    <property type="match status" value="1"/>
</dbReference>
<sequence length="530" mass="59581">MEVPEIIAALSWQQTGCLLAGLWLIYVVQLVIRRLWLSPLAHIPGPKLAALTQYYEFYYDFVLGGQYTFKIIDMHEQYGPIVRINPWEVHAGAPRTRVPHPNALTRPNSTTEGSLAAIDHGLHKLRRSALNPFYSTQTVRKLQPVIEERVDALLDAFLNYADVSHGQPLDVMYPYSAFTNDVINEYAFAQSDHLVEKSDFGAEVTNDLLIGTHMGPCVQHLDWVLTLVNALPESISNRCMPGWGGFLKMKNDILEHIHSIDPPQSTGKWTMDGGLPTMLNSTPTSKPRSIREKSTSRLAQEGQILVQGGTLTTSWAMSLATFHLLNRPSTLRKLRDELFAAMPDSHETIPLSQLEKLPYLGGVVKEALRLGIGTSSRLARVAPDETLVYHDRENDKEWHLPPGSVVGMSPYKTVMDESIFYDARGFHPERWVEDGERLDKYLDIFCSGTRVCLGMALAHAELYITLAKLFRRWGSGGVVFGSDDGDQRFGDVGYLSIYETRVRDCEVAADYFMPIPYKGSEGLRFVFEAY</sequence>
<dbReference type="GO" id="GO:0004497">
    <property type="term" value="F:monooxygenase activity"/>
    <property type="evidence" value="ECO:0007669"/>
    <property type="project" value="UniProtKB-KW"/>
</dbReference>
<dbReference type="CDD" id="cd11062">
    <property type="entry name" value="CYP58-like"/>
    <property type="match status" value="1"/>
</dbReference>
<name>A0A8H4UPQ9_9HYPO</name>
<dbReference type="InterPro" id="IPR002401">
    <property type="entry name" value="Cyt_P450_E_grp-I"/>
</dbReference>
<protein>
    <recommendedName>
        <fullName evidence="11">Trichodiene oxygenase cytochrome P450</fullName>
    </recommendedName>
</protein>
<organism evidence="9 10">
    <name type="scientific">Fusarium zealandicum</name>
    <dbReference type="NCBI Taxonomy" id="1053134"/>
    <lineage>
        <taxon>Eukaryota</taxon>
        <taxon>Fungi</taxon>
        <taxon>Dikarya</taxon>
        <taxon>Ascomycota</taxon>
        <taxon>Pezizomycotina</taxon>
        <taxon>Sordariomycetes</taxon>
        <taxon>Hypocreomycetidae</taxon>
        <taxon>Hypocreales</taxon>
        <taxon>Nectriaceae</taxon>
        <taxon>Fusarium</taxon>
        <taxon>Fusarium staphyleae species complex</taxon>
    </lineage>
</organism>
<comment type="similarity">
    <text evidence="2">Belongs to the cytochrome P450 family.</text>
</comment>
<dbReference type="PANTHER" id="PTHR24305">
    <property type="entry name" value="CYTOCHROME P450"/>
    <property type="match status" value="1"/>
</dbReference>
<evidence type="ECO:0000256" key="3">
    <source>
        <dbReference type="ARBA" id="ARBA00022617"/>
    </source>
</evidence>
<reference evidence="9" key="2">
    <citation type="submission" date="2020-05" db="EMBL/GenBank/DDBJ databases">
        <authorList>
            <person name="Kim H.-S."/>
            <person name="Proctor R.H."/>
            <person name="Brown D.W."/>
        </authorList>
    </citation>
    <scope>NUCLEOTIDE SEQUENCE</scope>
    <source>
        <strain evidence="9">NRRL 22465</strain>
    </source>
</reference>
<evidence type="ECO:0000256" key="6">
    <source>
        <dbReference type="ARBA" id="ARBA00023004"/>
    </source>
</evidence>
<dbReference type="EMBL" id="JABEYC010000207">
    <property type="protein sequence ID" value="KAF4980804.1"/>
    <property type="molecule type" value="Genomic_DNA"/>
</dbReference>
<keyword evidence="6 8" id="KW-0408">Iron</keyword>
<evidence type="ECO:0000256" key="1">
    <source>
        <dbReference type="ARBA" id="ARBA00001971"/>
    </source>
</evidence>
<evidence type="ECO:0000256" key="5">
    <source>
        <dbReference type="ARBA" id="ARBA00023002"/>
    </source>
</evidence>
<keyword evidence="5" id="KW-0560">Oxidoreductase</keyword>
<evidence type="ECO:0000256" key="2">
    <source>
        <dbReference type="ARBA" id="ARBA00010617"/>
    </source>
</evidence>
<evidence type="ECO:0000313" key="9">
    <source>
        <dbReference type="EMBL" id="KAF4980804.1"/>
    </source>
</evidence>
<dbReference type="GO" id="GO:0020037">
    <property type="term" value="F:heme binding"/>
    <property type="evidence" value="ECO:0007669"/>
    <property type="project" value="InterPro"/>
</dbReference>
<dbReference type="PANTHER" id="PTHR24305:SF157">
    <property type="entry name" value="N-ACETYLTRYPTOPHAN 6-HYDROXYLASE IVOC-RELATED"/>
    <property type="match status" value="1"/>
</dbReference>
<comment type="cofactor">
    <cofactor evidence="1 8">
        <name>heme</name>
        <dbReference type="ChEBI" id="CHEBI:30413"/>
    </cofactor>
</comment>
<dbReference type="InterPro" id="IPR036396">
    <property type="entry name" value="Cyt_P450_sf"/>
</dbReference>
<keyword evidence="3 8" id="KW-0349">Heme</keyword>
<dbReference type="GO" id="GO:0005506">
    <property type="term" value="F:iron ion binding"/>
    <property type="evidence" value="ECO:0007669"/>
    <property type="project" value="InterPro"/>
</dbReference>
<proteinExistence type="inferred from homology"/>
<dbReference type="GO" id="GO:0016705">
    <property type="term" value="F:oxidoreductase activity, acting on paired donors, with incorporation or reduction of molecular oxygen"/>
    <property type="evidence" value="ECO:0007669"/>
    <property type="project" value="InterPro"/>
</dbReference>
<keyword evidence="10" id="KW-1185">Reference proteome</keyword>
<dbReference type="OrthoDB" id="3945418at2759"/>
<dbReference type="Pfam" id="PF00067">
    <property type="entry name" value="p450"/>
    <property type="match status" value="1"/>
</dbReference>
<accession>A0A8H4UPQ9</accession>
<gene>
    <name evidence="9" type="ORF">FZEAL_3281</name>
</gene>
<comment type="caution">
    <text evidence="9">The sequence shown here is derived from an EMBL/GenBank/DDBJ whole genome shotgun (WGS) entry which is preliminary data.</text>
</comment>
<dbReference type="InterPro" id="IPR050121">
    <property type="entry name" value="Cytochrome_P450_monoxygenase"/>
</dbReference>
<dbReference type="AlphaFoldDB" id="A0A8H4UPQ9"/>
<evidence type="ECO:0000256" key="8">
    <source>
        <dbReference type="PIRSR" id="PIRSR602401-1"/>
    </source>
</evidence>
<evidence type="ECO:0000256" key="4">
    <source>
        <dbReference type="ARBA" id="ARBA00022723"/>
    </source>
</evidence>
<evidence type="ECO:0008006" key="11">
    <source>
        <dbReference type="Google" id="ProtNLM"/>
    </source>
</evidence>
<feature type="binding site" description="axial binding residue" evidence="8">
    <location>
        <position position="452"/>
    </location>
    <ligand>
        <name>heme</name>
        <dbReference type="ChEBI" id="CHEBI:30413"/>
    </ligand>
    <ligandPart>
        <name>Fe</name>
        <dbReference type="ChEBI" id="CHEBI:18248"/>
    </ligandPart>
</feature>
<dbReference type="Proteomes" id="UP000635477">
    <property type="component" value="Unassembled WGS sequence"/>
</dbReference>
<dbReference type="InterPro" id="IPR001128">
    <property type="entry name" value="Cyt_P450"/>
</dbReference>
<dbReference type="Gene3D" id="1.10.630.10">
    <property type="entry name" value="Cytochrome P450"/>
    <property type="match status" value="1"/>
</dbReference>
<evidence type="ECO:0000313" key="10">
    <source>
        <dbReference type="Proteomes" id="UP000635477"/>
    </source>
</evidence>
<keyword evidence="4 8" id="KW-0479">Metal-binding</keyword>
<dbReference type="PRINTS" id="PR00463">
    <property type="entry name" value="EP450I"/>
</dbReference>
<evidence type="ECO:0000256" key="7">
    <source>
        <dbReference type="ARBA" id="ARBA00023033"/>
    </source>
</evidence>